<feature type="compositionally biased region" description="Basic and acidic residues" evidence="1">
    <location>
        <begin position="322"/>
        <end position="342"/>
    </location>
</feature>
<dbReference type="PANTHER" id="PTHR48258:SF8">
    <property type="entry name" value="DUF4216 DOMAIN-CONTAINING PROTEIN"/>
    <property type="match status" value="1"/>
</dbReference>
<dbReference type="Proteomes" id="UP001237642">
    <property type="component" value="Unassembled WGS sequence"/>
</dbReference>
<gene>
    <name evidence="3" type="ORF">POM88_044256</name>
</gene>
<organism evidence="3 4">
    <name type="scientific">Heracleum sosnowskyi</name>
    <dbReference type="NCBI Taxonomy" id="360622"/>
    <lineage>
        <taxon>Eukaryota</taxon>
        <taxon>Viridiplantae</taxon>
        <taxon>Streptophyta</taxon>
        <taxon>Embryophyta</taxon>
        <taxon>Tracheophyta</taxon>
        <taxon>Spermatophyta</taxon>
        <taxon>Magnoliopsida</taxon>
        <taxon>eudicotyledons</taxon>
        <taxon>Gunneridae</taxon>
        <taxon>Pentapetalae</taxon>
        <taxon>asterids</taxon>
        <taxon>campanulids</taxon>
        <taxon>Apiales</taxon>
        <taxon>Apiaceae</taxon>
        <taxon>Apioideae</taxon>
        <taxon>apioid superclade</taxon>
        <taxon>Tordylieae</taxon>
        <taxon>Tordyliinae</taxon>
        <taxon>Heracleum</taxon>
    </lineage>
</organism>
<dbReference type="InterPro" id="IPR025452">
    <property type="entry name" value="DUF4218"/>
</dbReference>
<accession>A0AAD8H2G4</accession>
<reference evidence="3" key="2">
    <citation type="submission" date="2023-05" db="EMBL/GenBank/DDBJ databases">
        <authorList>
            <person name="Schelkunov M.I."/>
        </authorList>
    </citation>
    <scope>NUCLEOTIDE SEQUENCE</scope>
    <source>
        <strain evidence="3">Hsosn_3</strain>
        <tissue evidence="3">Leaf</tissue>
    </source>
</reference>
<protein>
    <recommendedName>
        <fullName evidence="2">DUF4218 domain-containing protein</fullName>
    </recommendedName>
</protein>
<feature type="region of interest" description="Disordered" evidence="1">
    <location>
        <begin position="259"/>
        <end position="285"/>
    </location>
</feature>
<evidence type="ECO:0000259" key="2">
    <source>
        <dbReference type="Pfam" id="PF13960"/>
    </source>
</evidence>
<feature type="domain" description="DUF4218" evidence="2">
    <location>
        <begin position="80"/>
        <end position="189"/>
    </location>
</feature>
<dbReference type="AlphaFoldDB" id="A0AAD8H2G4"/>
<keyword evidence="4" id="KW-1185">Reference proteome</keyword>
<comment type="caution">
    <text evidence="3">The sequence shown here is derived from an EMBL/GenBank/DDBJ whole genome shotgun (WGS) entry which is preliminary data.</text>
</comment>
<dbReference type="PANTHER" id="PTHR48258">
    <property type="entry name" value="DUF4218 DOMAIN-CONTAINING PROTEIN-RELATED"/>
    <property type="match status" value="1"/>
</dbReference>
<evidence type="ECO:0000313" key="3">
    <source>
        <dbReference type="EMBL" id="KAK1359782.1"/>
    </source>
</evidence>
<evidence type="ECO:0000256" key="1">
    <source>
        <dbReference type="SAM" id="MobiDB-lite"/>
    </source>
</evidence>
<proteinExistence type="predicted"/>
<sequence>MTNKEKDLFCSVLKNVKLPHGSASNISRYVHTKERKVSGYKSHDAHFVLHYLLQFAVKKSLKPEVAIPFIRLGAFLRGIWSKVIDLSEIKRLQHEIVEILCQFETIFIQAFFDIMVHLPVHLCRELEYGGPAHVRCIFPIELYLGKLKSYVRNRSKPEGSIAEGYLAEECLTFCSRFLGGDAGSKITKPAKFESFLEKMEYHIGTRRNKDGKAIHLEESQWMAIHRYVLFNCGNKEVESLLEQHRSLFDGQPRKLDLQNPPHEDENMGENEVESIVLPPPPSPLTEYEKQRAIRVERNNKVFLALNLPALSAGLRKSKQKNKVNEKMHNGSDDEYDPGHEDGSDGASVTPPKKTKKVDKKVAIMGRGATTRSRVNAASKKLATDDASEKEETCQPVKPVESAANIELPELPQADDGNGSMATL</sequence>
<dbReference type="EMBL" id="JAUIZM010000010">
    <property type="protein sequence ID" value="KAK1359782.1"/>
    <property type="molecule type" value="Genomic_DNA"/>
</dbReference>
<name>A0AAD8H2G4_9APIA</name>
<dbReference type="Pfam" id="PF13960">
    <property type="entry name" value="DUF4218"/>
    <property type="match status" value="1"/>
</dbReference>
<feature type="region of interest" description="Disordered" evidence="1">
    <location>
        <begin position="316"/>
        <end position="423"/>
    </location>
</feature>
<reference evidence="3" key="1">
    <citation type="submission" date="2023-02" db="EMBL/GenBank/DDBJ databases">
        <title>Genome of toxic invasive species Heracleum sosnowskyi carries increased number of genes despite the absence of recent whole-genome duplications.</title>
        <authorList>
            <person name="Schelkunov M."/>
            <person name="Shtratnikova V."/>
            <person name="Makarenko M."/>
            <person name="Klepikova A."/>
            <person name="Omelchenko D."/>
            <person name="Novikova G."/>
            <person name="Obukhova E."/>
            <person name="Bogdanov V."/>
            <person name="Penin A."/>
            <person name="Logacheva M."/>
        </authorList>
    </citation>
    <scope>NUCLEOTIDE SEQUENCE</scope>
    <source>
        <strain evidence="3">Hsosn_3</strain>
        <tissue evidence="3">Leaf</tissue>
    </source>
</reference>
<evidence type="ECO:0000313" key="4">
    <source>
        <dbReference type="Proteomes" id="UP001237642"/>
    </source>
</evidence>